<organism evidence="1 2">
    <name type="scientific">Kitasatospora kazusensis</name>
    <dbReference type="NCBI Taxonomy" id="407974"/>
    <lineage>
        <taxon>Bacteria</taxon>
        <taxon>Bacillati</taxon>
        <taxon>Actinomycetota</taxon>
        <taxon>Actinomycetes</taxon>
        <taxon>Kitasatosporales</taxon>
        <taxon>Streptomycetaceae</taxon>
        <taxon>Kitasatospora</taxon>
    </lineage>
</organism>
<comment type="caution">
    <text evidence="1">The sequence shown here is derived from an EMBL/GenBank/DDBJ whole genome shotgun (WGS) entry which is preliminary data.</text>
</comment>
<dbReference type="Proteomes" id="UP001422759">
    <property type="component" value="Unassembled WGS sequence"/>
</dbReference>
<dbReference type="EMBL" id="BAAANT010000008">
    <property type="protein sequence ID" value="GAA2137828.1"/>
    <property type="molecule type" value="Genomic_DNA"/>
</dbReference>
<name>A0ABP5L1V5_9ACTN</name>
<evidence type="ECO:0000313" key="1">
    <source>
        <dbReference type="EMBL" id="GAA2137828.1"/>
    </source>
</evidence>
<reference evidence="2" key="1">
    <citation type="journal article" date="2019" name="Int. J. Syst. Evol. Microbiol.">
        <title>The Global Catalogue of Microorganisms (GCM) 10K type strain sequencing project: providing services to taxonomists for standard genome sequencing and annotation.</title>
        <authorList>
            <consortium name="The Broad Institute Genomics Platform"/>
            <consortium name="The Broad Institute Genome Sequencing Center for Infectious Disease"/>
            <person name="Wu L."/>
            <person name="Ma J."/>
        </authorList>
    </citation>
    <scope>NUCLEOTIDE SEQUENCE [LARGE SCALE GENOMIC DNA]</scope>
    <source>
        <strain evidence="2">JCM 14560</strain>
    </source>
</reference>
<protein>
    <submittedName>
        <fullName evidence="1">Uncharacterized protein</fullName>
    </submittedName>
</protein>
<gene>
    <name evidence="1" type="ORF">GCM10009760_18660</name>
</gene>
<proteinExistence type="predicted"/>
<evidence type="ECO:0000313" key="2">
    <source>
        <dbReference type="Proteomes" id="UP001422759"/>
    </source>
</evidence>
<accession>A0ABP5L1V5</accession>
<sequence>MGGCGWLATTLDRDMLGAGLGPEWQAERLMKRRDDPAGIEEVARELGGRMFVHYIPDYALQSFAGREDLRWKMWVTPTPYSSEEAIDYLRLPFPHIPRRYVLLIDPRELDGPILGPKLVRQGGGSVEYLLPNGAPLKAVAEGWMVRLR</sequence>
<keyword evidence="2" id="KW-1185">Reference proteome</keyword>